<dbReference type="RefSeq" id="WP_251514022.1">
    <property type="nucleotide sequence ID" value="NZ_JAMBON010000014.1"/>
</dbReference>
<keyword evidence="4" id="KW-0804">Transcription</keyword>
<evidence type="ECO:0000256" key="2">
    <source>
        <dbReference type="ARBA" id="ARBA00023015"/>
    </source>
</evidence>
<sequence>MKGQLDLYRVFHIVSKNKSFSKAAKELFMTQSAVSQSILRLEKELEVQLFHRTPKGAVLTNEGKVLHEHVSSALGIIDVAEDKIQAFKGLRRGELRIAVGDTISRYFLLPFLEEYHARFPGIKLKILNGTTPEILDYIKAREADVGVCNLPIADEQFRVIPCMKIHDIFVCGEKYRRISKIPVSFDHLMQLPLILFEKNTISRRYVDEFFEERGYAISPVFELGSYDLLMDFAKSNLGISCVVREFSQEYLNRGILHEVLLEETIPSREIGIVNLKSVPLSPAAEKFVQQINPTNK</sequence>
<dbReference type="SUPFAM" id="SSF53850">
    <property type="entry name" value="Periplasmic binding protein-like II"/>
    <property type="match status" value="1"/>
</dbReference>
<dbReference type="Gene3D" id="3.40.190.290">
    <property type="match status" value="1"/>
</dbReference>
<dbReference type="Pfam" id="PF03466">
    <property type="entry name" value="LysR_substrate"/>
    <property type="match status" value="1"/>
</dbReference>
<evidence type="ECO:0000313" key="6">
    <source>
        <dbReference type="EMBL" id="MFD1606170.1"/>
    </source>
</evidence>
<keyword evidence="3" id="KW-0238">DNA-binding</keyword>
<dbReference type="Gene3D" id="1.10.10.10">
    <property type="entry name" value="Winged helix-like DNA-binding domain superfamily/Winged helix DNA-binding domain"/>
    <property type="match status" value="1"/>
</dbReference>
<accession>A0ABW4HN76</accession>
<protein>
    <submittedName>
        <fullName evidence="6">LysR family transcriptional regulator</fullName>
    </submittedName>
</protein>
<keyword evidence="2" id="KW-0805">Transcription regulation</keyword>
<comment type="similarity">
    <text evidence="1">Belongs to the LysR transcriptional regulatory family.</text>
</comment>
<evidence type="ECO:0000259" key="5">
    <source>
        <dbReference type="PROSITE" id="PS50931"/>
    </source>
</evidence>
<name>A0ABW4HN76_9BACI</name>
<proteinExistence type="inferred from homology"/>
<feature type="domain" description="HTH lysR-type" evidence="5">
    <location>
        <begin position="1"/>
        <end position="60"/>
    </location>
</feature>
<dbReference type="SUPFAM" id="SSF46785">
    <property type="entry name" value="Winged helix' DNA-binding domain"/>
    <property type="match status" value="1"/>
</dbReference>
<dbReference type="PROSITE" id="PS50931">
    <property type="entry name" value="HTH_LYSR"/>
    <property type="match status" value="1"/>
</dbReference>
<dbReference type="InterPro" id="IPR036390">
    <property type="entry name" value="WH_DNA-bd_sf"/>
</dbReference>
<reference evidence="7" key="1">
    <citation type="journal article" date="2019" name="Int. J. Syst. Evol. Microbiol.">
        <title>The Global Catalogue of Microorganisms (GCM) 10K type strain sequencing project: providing services to taxonomists for standard genome sequencing and annotation.</title>
        <authorList>
            <consortium name="The Broad Institute Genomics Platform"/>
            <consortium name="The Broad Institute Genome Sequencing Center for Infectious Disease"/>
            <person name="Wu L."/>
            <person name="Ma J."/>
        </authorList>
    </citation>
    <scope>NUCLEOTIDE SEQUENCE [LARGE SCALE GENOMIC DNA]</scope>
    <source>
        <strain evidence="7">CGMCC 1.12376</strain>
    </source>
</reference>
<dbReference type="CDD" id="cd05466">
    <property type="entry name" value="PBP2_LTTR_substrate"/>
    <property type="match status" value="1"/>
</dbReference>
<evidence type="ECO:0000256" key="3">
    <source>
        <dbReference type="ARBA" id="ARBA00023125"/>
    </source>
</evidence>
<dbReference type="InterPro" id="IPR000847">
    <property type="entry name" value="LysR_HTH_N"/>
</dbReference>
<dbReference type="PRINTS" id="PR00039">
    <property type="entry name" value="HTHLYSR"/>
</dbReference>
<evidence type="ECO:0000313" key="7">
    <source>
        <dbReference type="Proteomes" id="UP001597221"/>
    </source>
</evidence>
<comment type="caution">
    <text evidence="6">The sequence shown here is derived from an EMBL/GenBank/DDBJ whole genome shotgun (WGS) entry which is preliminary data.</text>
</comment>
<dbReference type="Pfam" id="PF00126">
    <property type="entry name" value="HTH_1"/>
    <property type="match status" value="1"/>
</dbReference>
<keyword evidence="7" id="KW-1185">Reference proteome</keyword>
<dbReference type="PANTHER" id="PTHR30126">
    <property type="entry name" value="HTH-TYPE TRANSCRIPTIONAL REGULATOR"/>
    <property type="match status" value="1"/>
</dbReference>
<evidence type="ECO:0000256" key="4">
    <source>
        <dbReference type="ARBA" id="ARBA00023163"/>
    </source>
</evidence>
<dbReference type="InterPro" id="IPR036388">
    <property type="entry name" value="WH-like_DNA-bd_sf"/>
</dbReference>
<dbReference type="Proteomes" id="UP001597221">
    <property type="component" value="Unassembled WGS sequence"/>
</dbReference>
<evidence type="ECO:0000256" key="1">
    <source>
        <dbReference type="ARBA" id="ARBA00009437"/>
    </source>
</evidence>
<gene>
    <name evidence="6" type="ORF">ACFSBH_00605</name>
</gene>
<dbReference type="InterPro" id="IPR005119">
    <property type="entry name" value="LysR_subst-bd"/>
</dbReference>
<dbReference type="EMBL" id="JBHUDE010000005">
    <property type="protein sequence ID" value="MFD1606170.1"/>
    <property type="molecule type" value="Genomic_DNA"/>
</dbReference>
<dbReference type="PANTHER" id="PTHR30126:SF64">
    <property type="entry name" value="HTH-TYPE TRANSCRIPTIONAL REGULATOR CITR"/>
    <property type="match status" value="1"/>
</dbReference>
<organism evidence="6 7">
    <name type="scientific">Oceanobacillus luteolus</name>
    <dbReference type="NCBI Taxonomy" id="1274358"/>
    <lineage>
        <taxon>Bacteria</taxon>
        <taxon>Bacillati</taxon>
        <taxon>Bacillota</taxon>
        <taxon>Bacilli</taxon>
        <taxon>Bacillales</taxon>
        <taxon>Bacillaceae</taxon>
        <taxon>Oceanobacillus</taxon>
    </lineage>
</organism>